<dbReference type="RefSeq" id="WP_087916024.1">
    <property type="nucleotide sequence ID" value="NZ_CP021780.1"/>
</dbReference>
<dbReference type="EMBL" id="CP021780">
    <property type="protein sequence ID" value="ASA22019.1"/>
    <property type="molecule type" value="Genomic_DNA"/>
</dbReference>
<evidence type="ECO:0000256" key="1">
    <source>
        <dbReference type="SAM" id="Coils"/>
    </source>
</evidence>
<dbReference type="AlphaFoldDB" id="A0A2Z2KIF7"/>
<dbReference type="Proteomes" id="UP000249890">
    <property type="component" value="Chromosome"/>
</dbReference>
<keyword evidence="1" id="KW-0175">Coiled coil</keyword>
<reference evidence="2 3" key="1">
    <citation type="submission" date="2017-06" db="EMBL/GenBank/DDBJ databases">
        <title>Complete genome sequence of Paenibacillus donghaensis KCTC 13049T isolated from East Sea sediment, South Korea.</title>
        <authorList>
            <person name="Jung B.K."/>
            <person name="Hong S.-J."/>
            <person name="Shin J.-H."/>
        </authorList>
    </citation>
    <scope>NUCLEOTIDE SEQUENCE [LARGE SCALE GENOMIC DNA]</scope>
    <source>
        <strain evidence="2 3">KCTC 13049</strain>
    </source>
</reference>
<evidence type="ECO:0000313" key="2">
    <source>
        <dbReference type="EMBL" id="ASA22019.1"/>
    </source>
</evidence>
<sequence length="169" mass="18959">MSMTPEQIEEIGMTMALLEADLLHTKKALEEAQQQLTGKTEELAEEQQQLKEMTINASGWKEQYIAEWAKRSKIERDLAEAQQTIARQREAMGRALTNLADALNFPFSESNEDTRCVKRMIDTSITQISSALANKDIEEKKSPYPTLLDTTAVLNALLARQAEEGSDKA</sequence>
<accession>A0A2Z2KIF7</accession>
<keyword evidence="3" id="KW-1185">Reference proteome</keyword>
<protein>
    <submittedName>
        <fullName evidence="2">Uncharacterized protein</fullName>
    </submittedName>
</protein>
<name>A0A2Z2KIF7_9BACL</name>
<dbReference type="KEGG" id="pdh:B9T62_15295"/>
<evidence type="ECO:0000313" key="3">
    <source>
        <dbReference type="Proteomes" id="UP000249890"/>
    </source>
</evidence>
<gene>
    <name evidence="2" type="ORF">B9T62_15295</name>
</gene>
<proteinExistence type="predicted"/>
<feature type="coiled-coil region" evidence="1">
    <location>
        <begin position="15"/>
        <end position="98"/>
    </location>
</feature>
<organism evidence="2 3">
    <name type="scientific">Paenibacillus donghaensis</name>
    <dbReference type="NCBI Taxonomy" id="414771"/>
    <lineage>
        <taxon>Bacteria</taxon>
        <taxon>Bacillati</taxon>
        <taxon>Bacillota</taxon>
        <taxon>Bacilli</taxon>
        <taxon>Bacillales</taxon>
        <taxon>Paenibacillaceae</taxon>
        <taxon>Paenibacillus</taxon>
    </lineage>
</organism>